<comment type="function">
    <text evidence="8">Protein O-glucosyltransferase. Catalyzes the reaction that attaches glucose through an O-glycosidic linkage to a conserved serine residue found in the consensus sequence C-X-S-X-[PA]-C in epidermal growth factor-like repeats. Regulates Notch signaling by glucosylating Notch in the ER, glucosylation is required for the correct folding and cleavage of Notch.</text>
</comment>
<dbReference type="AlphaFoldDB" id="A0A5N5SQF0"/>
<keyword evidence="6" id="KW-0325">Glycoprotein</keyword>
<evidence type="ECO:0000313" key="15">
    <source>
        <dbReference type="Proteomes" id="UP000326759"/>
    </source>
</evidence>
<name>A0A5N5SQF0_9CRUS</name>
<comment type="caution">
    <text evidence="14">The sequence shown here is derived from an EMBL/GenBank/DDBJ whole genome shotgun (WGS) entry which is preliminary data.</text>
</comment>
<dbReference type="PANTHER" id="PTHR12203:SF122">
    <property type="entry name" value="GLYCOSYL TRANSFERASE CAP10 DOMAIN-CONTAINING PROTEIN"/>
    <property type="match status" value="1"/>
</dbReference>
<keyword evidence="3" id="KW-0808">Transferase</keyword>
<dbReference type="InterPro" id="IPR006598">
    <property type="entry name" value="CAP10"/>
</dbReference>
<dbReference type="GO" id="GO:0046527">
    <property type="term" value="F:glucosyltransferase activity"/>
    <property type="evidence" value="ECO:0007669"/>
    <property type="project" value="TreeGrafter"/>
</dbReference>
<dbReference type="Gene3D" id="2.60.40.10">
    <property type="entry name" value="Immunoglobulins"/>
    <property type="match status" value="1"/>
</dbReference>
<comment type="similarity">
    <text evidence="2">Belongs to the KDELC family.</text>
</comment>
<dbReference type="Pfam" id="PF00630">
    <property type="entry name" value="Filamin"/>
    <property type="match status" value="1"/>
</dbReference>
<evidence type="ECO:0000256" key="11">
    <source>
        <dbReference type="PROSITE-ProRule" id="PRU00087"/>
    </source>
</evidence>
<comment type="subcellular location">
    <subcellularLocation>
        <location evidence="1">Endoplasmic reticulum lumen</location>
    </subcellularLocation>
</comment>
<dbReference type="SMART" id="SM00672">
    <property type="entry name" value="CAP10"/>
    <property type="match status" value="1"/>
</dbReference>
<evidence type="ECO:0000256" key="3">
    <source>
        <dbReference type="ARBA" id="ARBA00022676"/>
    </source>
</evidence>
<evidence type="ECO:0000256" key="5">
    <source>
        <dbReference type="ARBA" id="ARBA00022824"/>
    </source>
</evidence>
<evidence type="ECO:0000256" key="6">
    <source>
        <dbReference type="ARBA" id="ARBA00023180"/>
    </source>
</evidence>
<feature type="repeat" description="Filamin" evidence="11">
    <location>
        <begin position="30"/>
        <end position="138"/>
    </location>
</feature>
<keyword evidence="15" id="KW-1185">Reference proteome</keyword>
<reference evidence="14 15" key="1">
    <citation type="journal article" date="2019" name="PLoS Biol.">
        <title>Sex chromosomes control vertical transmission of feminizing Wolbachia symbionts in an isopod.</title>
        <authorList>
            <person name="Becking T."/>
            <person name="Chebbi M.A."/>
            <person name="Giraud I."/>
            <person name="Moumen B."/>
            <person name="Laverre T."/>
            <person name="Caubet Y."/>
            <person name="Peccoud J."/>
            <person name="Gilbert C."/>
            <person name="Cordaux R."/>
        </authorList>
    </citation>
    <scope>NUCLEOTIDE SEQUENCE [LARGE SCALE GENOMIC DNA]</scope>
    <source>
        <strain evidence="14">ANa2</strain>
        <tissue evidence="14">Whole body excluding digestive tract and cuticle</tissue>
    </source>
</reference>
<accession>A0A5N5SQF0</accession>
<keyword evidence="4 12" id="KW-0732">Signal</keyword>
<evidence type="ECO:0000256" key="8">
    <source>
        <dbReference type="ARBA" id="ARBA00045690"/>
    </source>
</evidence>
<protein>
    <submittedName>
        <fullName evidence="14">KDEL motif-containing protein 1</fullName>
    </submittedName>
</protein>
<dbReference type="SUPFAM" id="SSF81296">
    <property type="entry name" value="E set domains"/>
    <property type="match status" value="1"/>
</dbReference>
<dbReference type="EMBL" id="SEYY01021722">
    <property type="protein sequence ID" value="KAB7496132.1"/>
    <property type="molecule type" value="Genomic_DNA"/>
</dbReference>
<evidence type="ECO:0000256" key="7">
    <source>
        <dbReference type="ARBA" id="ARBA00043952"/>
    </source>
</evidence>
<evidence type="ECO:0000256" key="4">
    <source>
        <dbReference type="ARBA" id="ARBA00022729"/>
    </source>
</evidence>
<dbReference type="PANTHER" id="PTHR12203">
    <property type="entry name" value="KDEL LYS-ASP-GLU-LEU CONTAINING - RELATED"/>
    <property type="match status" value="1"/>
</dbReference>
<dbReference type="PROSITE" id="PS50194">
    <property type="entry name" value="FILAMIN_REPEAT"/>
    <property type="match status" value="1"/>
</dbReference>
<proteinExistence type="inferred from homology"/>
<evidence type="ECO:0000256" key="1">
    <source>
        <dbReference type="ARBA" id="ARBA00004319"/>
    </source>
</evidence>
<gene>
    <name evidence="14" type="primary">KDELC1</name>
    <name evidence="14" type="ORF">Anas_06056</name>
</gene>
<dbReference type="OrthoDB" id="541052at2759"/>
<evidence type="ECO:0000256" key="10">
    <source>
        <dbReference type="ARBA" id="ARBA00049246"/>
    </source>
</evidence>
<feature type="signal peptide" evidence="12">
    <location>
        <begin position="1"/>
        <end position="25"/>
    </location>
</feature>
<evidence type="ECO:0000256" key="2">
    <source>
        <dbReference type="ARBA" id="ARBA00006063"/>
    </source>
</evidence>
<dbReference type="InterPro" id="IPR017868">
    <property type="entry name" value="Filamin/ABP280_repeat-like"/>
</dbReference>
<keyword evidence="5" id="KW-0256">Endoplasmic reticulum</keyword>
<dbReference type="Proteomes" id="UP000326759">
    <property type="component" value="Unassembled WGS sequence"/>
</dbReference>
<dbReference type="GO" id="GO:0005788">
    <property type="term" value="C:endoplasmic reticulum lumen"/>
    <property type="evidence" value="ECO:0007669"/>
    <property type="project" value="UniProtKB-SubCell"/>
</dbReference>
<dbReference type="InterPro" id="IPR014756">
    <property type="entry name" value="Ig_E-set"/>
</dbReference>
<evidence type="ECO:0000256" key="9">
    <source>
        <dbReference type="ARBA" id="ARBA00047553"/>
    </source>
</evidence>
<evidence type="ECO:0000256" key="12">
    <source>
        <dbReference type="SAM" id="SignalP"/>
    </source>
</evidence>
<evidence type="ECO:0000313" key="14">
    <source>
        <dbReference type="EMBL" id="KAB7496132.1"/>
    </source>
</evidence>
<organism evidence="14 15">
    <name type="scientific">Armadillidium nasatum</name>
    <dbReference type="NCBI Taxonomy" id="96803"/>
    <lineage>
        <taxon>Eukaryota</taxon>
        <taxon>Metazoa</taxon>
        <taxon>Ecdysozoa</taxon>
        <taxon>Arthropoda</taxon>
        <taxon>Crustacea</taxon>
        <taxon>Multicrustacea</taxon>
        <taxon>Malacostraca</taxon>
        <taxon>Eumalacostraca</taxon>
        <taxon>Peracarida</taxon>
        <taxon>Isopoda</taxon>
        <taxon>Oniscidea</taxon>
        <taxon>Crinocheta</taxon>
        <taxon>Armadillidiidae</taxon>
        <taxon>Armadillidium</taxon>
    </lineage>
</organism>
<dbReference type="Pfam" id="PF05686">
    <property type="entry name" value="Glyco_transf_90"/>
    <property type="match status" value="1"/>
</dbReference>
<sequence>TMILSILSNVLILLSLSHNFNLVHGSNEDQIKVDVNNTKVFGPGLFPELIVLPVRYFFIETYNSKNVRIKSSSGDRIKVQVEGETSNGLHCRVWVQVLDRYDGSYIVRYRTYQTCFKTTIHVMYNYRHIAESPYKFEGPIYAEDCNCPVKDVSSWTEMVGCPQSYPQIKNDLSNFEEVDMNIVLKIAIERYHQPKARSFCNYVVLKNQVFRKCYGEHVGFSMFMDNILHSLARKMILPDFEFIVNLGDWPLSENKVKPIIPIFSWCGSDETADILMPTYDLTESTLEMMGRVTIDVFSIQSNNKVPWKDKKPIAFWRGRDSRRERLDLITLGKKHPDIFNVSLTNFFFFRDEEEKYGPKAKYESFFKFFDYKYQISIDGTVAAYRFPYLLAGSGVILKQDSGYYEHFYKELEPYVHYIPFKSDLSDLIEKIQWAKDHDSEALKISRNGRTFVQENLLPKDIYCYHALLFQEWSRKLVSEVNAREGMELSPNKENEQRFGDCKCHRKKKHDEL</sequence>
<feature type="domain" description="Glycosyl transferase CAP10" evidence="13">
    <location>
        <begin position="236"/>
        <end position="479"/>
    </location>
</feature>
<evidence type="ECO:0000259" key="13">
    <source>
        <dbReference type="SMART" id="SM00672"/>
    </source>
</evidence>
<keyword evidence="3" id="KW-0328">Glycosyltransferase</keyword>
<feature type="chain" id="PRO_5024390418" evidence="12">
    <location>
        <begin position="26"/>
        <end position="512"/>
    </location>
</feature>
<comment type="catalytic activity">
    <reaction evidence="10">
        <text>L-seryl-[EGF-like domain protein] + UDP-alpha-D-glucose = 3-O-(beta-D-glucosyl)-L-seryl-[EGF-like domain protein] + UDP + H(+)</text>
        <dbReference type="Rhea" id="RHEA:58116"/>
        <dbReference type="Rhea" id="RHEA-COMP:14610"/>
        <dbReference type="Rhea" id="RHEA-COMP:16010"/>
        <dbReference type="ChEBI" id="CHEBI:15378"/>
        <dbReference type="ChEBI" id="CHEBI:29999"/>
        <dbReference type="ChEBI" id="CHEBI:58223"/>
        <dbReference type="ChEBI" id="CHEBI:58885"/>
        <dbReference type="ChEBI" id="CHEBI:140576"/>
    </reaction>
</comment>
<comment type="pathway">
    <text evidence="7">Protein modification.</text>
</comment>
<dbReference type="InterPro" id="IPR013783">
    <property type="entry name" value="Ig-like_fold"/>
</dbReference>
<comment type="catalytic activity">
    <reaction evidence="9">
        <text>L-seryl-[EGF-like domain protein] + UDP-alpha-D-xylose = 3-O-(beta-D-xylosyl)-L-seryl-[EGF-like domain protein] + UDP + H(+)</text>
        <dbReference type="Rhea" id="RHEA:62016"/>
        <dbReference type="Rhea" id="RHEA-COMP:16010"/>
        <dbReference type="Rhea" id="RHEA-COMP:16011"/>
        <dbReference type="ChEBI" id="CHEBI:15378"/>
        <dbReference type="ChEBI" id="CHEBI:29999"/>
        <dbReference type="ChEBI" id="CHEBI:57632"/>
        <dbReference type="ChEBI" id="CHEBI:58223"/>
        <dbReference type="ChEBI" id="CHEBI:132085"/>
    </reaction>
</comment>
<feature type="non-terminal residue" evidence="14">
    <location>
        <position position="1"/>
    </location>
</feature>
<dbReference type="InterPro" id="IPR051091">
    <property type="entry name" value="O-Glucosyltr/Glycosyltrsf_90"/>
</dbReference>